<proteinExistence type="predicted"/>
<dbReference type="Pfam" id="PF23358">
    <property type="entry name" value="OST48_MD"/>
    <property type="match status" value="1"/>
</dbReference>
<dbReference type="EMBL" id="JADGMS010000009">
    <property type="protein sequence ID" value="KAF9675989.1"/>
    <property type="molecule type" value="Genomic_DNA"/>
</dbReference>
<comment type="caution">
    <text evidence="2">The sequence shown here is derived from an EMBL/GenBank/DDBJ whole genome shotgun (WGS) entry which is preliminary data.</text>
</comment>
<organism evidence="2 3">
    <name type="scientific">Salix dunnii</name>
    <dbReference type="NCBI Taxonomy" id="1413687"/>
    <lineage>
        <taxon>Eukaryota</taxon>
        <taxon>Viridiplantae</taxon>
        <taxon>Streptophyta</taxon>
        <taxon>Embryophyta</taxon>
        <taxon>Tracheophyta</taxon>
        <taxon>Spermatophyta</taxon>
        <taxon>Magnoliopsida</taxon>
        <taxon>eudicotyledons</taxon>
        <taxon>Gunneridae</taxon>
        <taxon>Pentapetalae</taxon>
        <taxon>rosids</taxon>
        <taxon>fabids</taxon>
        <taxon>Malpighiales</taxon>
        <taxon>Salicaceae</taxon>
        <taxon>Saliceae</taxon>
        <taxon>Salix</taxon>
    </lineage>
</organism>
<evidence type="ECO:0000313" key="2">
    <source>
        <dbReference type="EMBL" id="KAF9675989.1"/>
    </source>
</evidence>
<dbReference type="PANTHER" id="PTHR10830">
    <property type="entry name" value="DOLICHYL-DIPHOSPHOOLIGOSACCHARIDE--PROTEIN GLYCOSYLTRANSFERASE 48 KDA SUBUNIT"/>
    <property type="match status" value="1"/>
</dbReference>
<sequence>MKIAIFSLVTCDYLTSLLMHLLKTARDLQAVDAGQHRVGKVDEPAIYMIKDELVPDLYGFPGSRLSTSLSLLKQIPVQPCIHNEYERFIPAAYPYYGEAFSIIVLLSEPLFAIFIFNTLPSKSGILVFELLIDHSACILNPISLLHGWAMEVDMMSILVFTPGFV</sequence>
<dbReference type="AlphaFoldDB" id="A0A835JXZ2"/>
<protein>
    <recommendedName>
        <fullName evidence="1">OST48 middle domain-containing protein</fullName>
    </recommendedName>
</protein>
<dbReference type="Proteomes" id="UP000657918">
    <property type="component" value="Unassembled WGS sequence"/>
</dbReference>
<dbReference type="InterPro" id="IPR005013">
    <property type="entry name" value="DDOST_48_kDa_subunit"/>
</dbReference>
<dbReference type="OrthoDB" id="29105at2759"/>
<evidence type="ECO:0000313" key="3">
    <source>
        <dbReference type="Proteomes" id="UP000657918"/>
    </source>
</evidence>
<dbReference type="GO" id="GO:0008250">
    <property type="term" value="C:oligosaccharyltransferase complex"/>
    <property type="evidence" value="ECO:0007669"/>
    <property type="project" value="TreeGrafter"/>
</dbReference>
<accession>A0A835JXZ2</accession>
<keyword evidence="3" id="KW-1185">Reference proteome</keyword>
<name>A0A835JXZ2_9ROSI</name>
<evidence type="ECO:0000259" key="1">
    <source>
        <dbReference type="Pfam" id="PF23358"/>
    </source>
</evidence>
<dbReference type="UniPathway" id="UPA00378"/>
<dbReference type="GO" id="GO:0018279">
    <property type="term" value="P:protein N-linked glycosylation via asparagine"/>
    <property type="evidence" value="ECO:0007669"/>
    <property type="project" value="InterPro"/>
</dbReference>
<gene>
    <name evidence="2" type="ORF">SADUNF_Sadunf09G0091600</name>
</gene>
<feature type="domain" description="OST48 middle" evidence="1">
    <location>
        <begin position="67"/>
        <end position="106"/>
    </location>
</feature>
<dbReference type="InterPro" id="IPR055459">
    <property type="entry name" value="OST48_MD"/>
</dbReference>
<reference evidence="2 3" key="1">
    <citation type="submission" date="2020-10" db="EMBL/GenBank/DDBJ databases">
        <title>Plant Genome Project.</title>
        <authorList>
            <person name="Zhang R.-G."/>
        </authorList>
    </citation>
    <scope>NUCLEOTIDE SEQUENCE [LARGE SCALE GENOMIC DNA]</scope>
    <source>
        <strain evidence="2">FAFU-HL-1</strain>
        <tissue evidence="2">Leaf</tissue>
    </source>
</reference>
<dbReference type="PANTHER" id="PTHR10830:SF0">
    <property type="entry name" value="DOLICHYL-DIPHOSPHOOLIGOSACCHARIDE--PROTEIN GLYCOSYLTRANSFERASE 48 KDA SUBUNIT"/>
    <property type="match status" value="1"/>
</dbReference>